<dbReference type="InterPro" id="IPR012677">
    <property type="entry name" value="Nucleotide-bd_a/b_plait_sf"/>
</dbReference>
<evidence type="ECO:0000259" key="4">
    <source>
        <dbReference type="PROSITE" id="PS50102"/>
    </source>
</evidence>
<dbReference type="InterPro" id="IPR034268">
    <property type="entry name" value="RBM25_RRM"/>
</dbReference>
<feature type="compositionally biased region" description="Basic and acidic residues" evidence="3">
    <location>
        <begin position="274"/>
        <end position="298"/>
    </location>
</feature>
<proteinExistence type="predicted"/>
<evidence type="ECO:0000256" key="3">
    <source>
        <dbReference type="SAM" id="MobiDB-lite"/>
    </source>
</evidence>
<keyword evidence="1" id="KW-0507">mRNA processing</keyword>
<evidence type="ECO:0000313" key="6">
    <source>
        <dbReference type="EMBL" id="KAK5093876.1"/>
    </source>
</evidence>
<feature type="compositionally biased region" description="Acidic residues" evidence="3">
    <location>
        <begin position="618"/>
        <end position="627"/>
    </location>
</feature>
<dbReference type="InterPro" id="IPR052768">
    <property type="entry name" value="RBM25"/>
</dbReference>
<dbReference type="InterPro" id="IPR000504">
    <property type="entry name" value="RRM_dom"/>
</dbReference>
<evidence type="ECO:0000313" key="7">
    <source>
        <dbReference type="Proteomes" id="UP001345013"/>
    </source>
</evidence>
<protein>
    <recommendedName>
        <fullName evidence="8">PWI domain-containing protein</fullName>
    </recommendedName>
</protein>
<organism evidence="6 7">
    <name type="scientific">Lithohypha guttulata</name>
    <dbReference type="NCBI Taxonomy" id="1690604"/>
    <lineage>
        <taxon>Eukaryota</taxon>
        <taxon>Fungi</taxon>
        <taxon>Dikarya</taxon>
        <taxon>Ascomycota</taxon>
        <taxon>Pezizomycotina</taxon>
        <taxon>Eurotiomycetes</taxon>
        <taxon>Chaetothyriomycetidae</taxon>
        <taxon>Chaetothyriales</taxon>
        <taxon>Trichomeriaceae</taxon>
        <taxon>Lithohypha</taxon>
    </lineage>
</organism>
<feature type="compositionally biased region" description="Basic and acidic residues" evidence="3">
    <location>
        <begin position="202"/>
        <end position="211"/>
    </location>
</feature>
<feature type="compositionally biased region" description="Basic and acidic residues" evidence="3">
    <location>
        <begin position="316"/>
        <end position="345"/>
    </location>
</feature>
<evidence type="ECO:0000259" key="5">
    <source>
        <dbReference type="PROSITE" id="PS51025"/>
    </source>
</evidence>
<feature type="compositionally biased region" description="Basic and acidic residues" evidence="3">
    <location>
        <begin position="90"/>
        <end position="99"/>
    </location>
</feature>
<dbReference type="InterPro" id="IPR036483">
    <property type="entry name" value="PWI_dom_sf"/>
</dbReference>
<feature type="compositionally biased region" description="Basic and acidic residues" evidence="3">
    <location>
        <begin position="110"/>
        <end position="119"/>
    </location>
</feature>
<dbReference type="Gene3D" id="1.20.1390.10">
    <property type="entry name" value="PWI domain"/>
    <property type="match status" value="1"/>
</dbReference>
<dbReference type="InterPro" id="IPR002483">
    <property type="entry name" value="PWI_dom"/>
</dbReference>
<feature type="region of interest" description="Disordered" evidence="3">
    <location>
        <begin position="416"/>
        <end position="630"/>
    </location>
</feature>
<feature type="region of interest" description="Disordered" evidence="3">
    <location>
        <begin position="80"/>
        <end position="127"/>
    </location>
</feature>
<evidence type="ECO:0008006" key="8">
    <source>
        <dbReference type="Google" id="ProtNLM"/>
    </source>
</evidence>
<dbReference type="SUPFAM" id="SSF54928">
    <property type="entry name" value="RNA-binding domain, RBD"/>
    <property type="match status" value="1"/>
</dbReference>
<dbReference type="SUPFAM" id="SSF101233">
    <property type="entry name" value="PWI domain"/>
    <property type="match status" value="1"/>
</dbReference>
<feature type="domain" description="PWI" evidence="5">
    <location>
        <begin position="673"/>
        <end position="767"/>
    </location>
</feature>
<reference evidence="6 7" key="1">
    <citation type="submission" date="2023-08" db="EMBL/GenBank/DDBJ databases">
        <title>Black Yeasts Isolated from many extreme environments.</title>
        <authorList>
            <person name="Coleine C."/>
            <person name="Stajich J.E."/>
            <person name="Selbmann L."/>
        </authorList>
    </citation>
    <scope>NUCLEOTIDE SEQUENCE [LARGE SCALE GENOMIC DNA]</scope>
    <source>
        <strain evidence="6 7">CCFEE 5885</strain>
    </source>
</reference>
<dbReference type="PROSITE" id="PS50102">
    <property type="entry name" value="RRM"/>
    <property type="match status" value="1"/>
</dbReference>
<dbReference type="PROSITE" id="PS51025">
    <property type="entry name" value="PWI"/>
    <property type="match status" value="1"/>
</dbReference>
<dbReference type="InterPro" id="IPR035979">
    <property type="entry name" value="RBD_domain_sf"/>
</dbReference>
<dbReference type="PANTHER" id="PTHR18806:SF4">
    <property type="entry name" value="RNA-BINDING PROTEIN 25"/>
    <property type="match status" value="1"/>
</dbReference>
<dbReference type="Pfam" id="PF01480">
    <property type="entry name" value="PWI"/>
    <property type="match status" value="1"/>
</dbReference>
<dbReference type="Proteomes" id="UP001345013">
    <property type="component" value="Unassembled WGS sequence"/>
</dbReference>
<feature type="compositionally biased region" description="Basic and acidic residues" evidence="3">
    <location>
        <begin position="500"/>
        <end position="513"/>
    </location>
</feature>
<comment type="caution">
    <text evidence="6">The sequence shown here is derived from an EMBL/GenBank/DDBJ whole genome shotgun (WGS) entry which is preliminary data.</text>
</comment>
<feature type="region of interest" description="Disordered" evidence="3">
    <location>
        <begin position="27"/>
        <end position="60"/>
    </location>
</feature>
<dbReference type="PANTHER" id="PTHR18806">
    <property type="entry name" value="RBM25 PROTEIN"/>
    <property type="match status" value="1"/>
</dbReference>
<keyword evidence="7" id="KW-1185">Reference proteome</keyword>
<feature type="region of interest" description="Disordered" evidence="3">
    <location>
        <begin position="267"/>
        <end position="399"/>
    </location>
</feature>
<feature type="compositionally biased region" description="Acidic residues" evidence="3">
    <location>
        <begin position="421"/>
        <end position="430"/>
    </location>
</feature>
<dbReference type="SMART" id="SM00311">
    <property type="entry name" value="PWI"/>
    <property type="match status" value="1"/>
</dbReference>
<feature type="compositionally biased region" description="Basic and acidic residues" evidence="3">
    <location>
        <begin position="431"/>
        <end position="493"/>
    </location>
</feature>
<gene>
    <name evidence="6" type="ORF">LTR24_003880</name>
</gene>
<evidence type="ECO:0000256" key="1">
    <source>
        <dbReference type="ARBA" id="ARBA00022664"/>
    </source>
</evidence>
<feature type="region of interest" description="Disordered" evidence="3">
    <location>
        <begin position="202"/>
        <end position="221"/>
    </location>
</feature>
<accession>A0ABR0KDC9</accession>
<keyword evidence="2" id="KW-0694">RNA-binding</keyword>
<feature type="compositionally biased region" description="Low complexity" evidence="3">
    <location>
        <begin position="593"/>
        <end position="606"/>
    </location>
</feature>
<feature type="compositionally biased region" description="Basic and acidic residues" evidence="3">
    <location>
        <begin position="522"/>
        <end position="550"/>
    </location>
</feature>
<feature type="domain" description="RRM" evidence="4">
    <location>
        <begin position="132"/>
        <end position="207"/>
    </location>
</feature>
<evidence type="ECO:0000256" key="2">
    <source>
        <dbReference type="PROSITE-ProRule" id="PRU00176"/>
    </source>
</evidence>
<dbReference type="Gene3D" id="3.30.70.330">
    <property type="match status" value="1"/>
</dbReference>
<feature type="compositionally biased region" description="Basic and acidic residues" evidence="3">
    <location>
        <begin position="557"/>
        <end position="572"/>
    </location>
</feature>
<name>A0ABR0KDC9_9EURO</name>
<feature type="compositionally biased region" description="Low complexity" evidence="3">
    <location>
        <begin position="35"/>
        <end position="45"/>
    </location>
</feature>
<dbReference type="EMBL" id="JAVRRG010000038">
    <property type="protein sequence ID" value="KAK5093876.1"/>
    <property type="molecule type" value="Genomic_DNA"/>
</dbReference>
<sequence length="767" mass="85815">MASMGLGQVLCQEVFFSTHPFDAFTNTSPAPPGMAAPGTGAAPGMHQMDSNQQGRPGYPPNFQPPANMPNINFAAPVIRLGAGPKADGPGGRDDRDRGGRRAGLGSGMGGDHRGERERPQPIQPQSKEEIIKTLFIGGITEGAGGDEGIERILRAAGNLRKWFRATDAHDKPCKFGFAEYEDPESLATAIEVLKDVEIPVKQRASDEVKKEDDEDNKTQKPRLLVVADENSHTYIEQYEESQGGVDTNHKQMLVDQAQDALRAVLADLENPQSRPKDQLSGIDRDGDTAMEDERKADGDVVTIQLSADDELSDIPAEMRETVAKEITAFRDRSNRRDLERLKREEEIEQQEQSRMMNGSRSRLGSPPVSAPSGPGGTNGIPSGPRGAAPTGPKGQTGFAKDYQKGVTFVNGTGISASLAFDDADTDASDEELQRRRQEEKRSEEEKDYLDQERRWLNRERSRTAAVEREKNRDQDEDSRHNAEKEAMAKRLKEWDDDEESSRREEEYYRDRSMWIRNRAAFRQREVANDDADRAAEDRERVRDNSQRERAGQMADDFLSRQDEILSRPRTDEAATPTDSPRREPARFKLSLGAAAQKAAQGRQAAQTRDKRPVTDVEGLLEDEEESSVQDRRKLIPIPASQLENAKAQAQDMTDEERAQAAQSLASEIPNDKDALWGWDVQWSYLDNNIIEDRLRPFVEKKIVEYLGVQEQMLVDVVISALQAKRRPHDLAKELEGALDEEEADSLVRKLWRMVVFFSESGRRGLGA</sequence>
<dbReference type="CDD" id="cd12446">
    <property type="entry name" value="RRM_RBM25"/>
    <property type="match status" value="1"/>
</dbReference>